<evidence type="ECO:0000313" key="3">
    <source>
        <dbReference type="Proteomes" id="UP000016986"/>
    </source>
</evidence>
<protein>
    <submittedName>
        <fullName evidence="2">Uncharacterized protein</fullName>
    </submittedName>
</protein>
<keyword evidence="1" id="KW-0812">Transmembrane</keyword>
<evidence type="ECO:0000313" key="2">
    <source>
        <dbReference type="EMBL" id="GAD53204.1"/>
    </source>
</evidence>
<sequence length="79" mass="8111">MGERSRSAPAARVAVPTTRALVDLVAGGAIGVVLAARSVRIGDRGVDALVPSVAVWSVVGCVLCLLLAALRARRFDSAR</sequence>
<gene>
    <name evidence="2" type="ORF">MBEHAL_1964</name>
</gene>
<name>U3A6B2_9EURY</name>
<dbReference type="EMBL" id="BATA01000053">
    <property type="protein sequence ID" value="GAD53204.1"/>
    <property type="molecule type" value="Genomic_DNA"/>
</dbReference>
<keyword evidence="1" id="KW-1133">Transmembrane helix</keyword>
<feature type="transmembrane region" description="Helical" evidence="1">
    <location>
        <begin position="48"/>
        <end position="70"/>
    </location>
</feature>
<keyword evidence="3" id="KW-1185">Reference proteome</keyword>
<reference evidence="2 3" key="1">
    <citation type="submission" date="2013-09" db="EMBL/GenBank/DDBJ databases">
        <title>Whole genome sequencing of Halarchaeum acidiphilum strain MH1-52-1.</title>
        <authorList>
            <person name="Shimane Y."/>
            <person name="Minegishi H."/>
            <person name="Nishi S."/>
            <person name="Echigo A."/>
            <person name="Shuto A."/>
            <person name="Konishi M."/>
            <person name="Ito T."/>
            <person name="Ohkuma M."/>
            <person name="Ohta Y."/>
            <person name="Nagano Y."/>
            <person name="Tsubouchi T."/>
            <person name="Mori K."/>
            <person name="Usui K."/>
            <person name="Kamekura M."/>
            <person name="Usami R."/>
            <person name="Takaki Y."/>
            <person name="Hatada Y."/>
        </authorList>
    </citation>
    <scope>NUCLEOTIDE SEQUENCE [LARGE SCALE GENOMIC DNA]</scope>
    <source>
        <strain evidence="2 3">JCM 16109</strain>
    </source>
</reference>
<organism evidence="2 3">
    <name type="scientific">Halarchaeum acidiphilum MH1-52-1</name>
    <dbReference type="NCBI Taxonomy" id="1261545"/>
    <lineage>
        <taxon>Archaea</taxon>
        <taxon>Methanobacteriati</taxon>
        <taxon>Methanobacteriota</taxon>
        <taxon>Stenosarchaea group</taxon>
        <taxon>Halobacteria</taxon>
        <taxon>Halobacteriales</taxon>
        <taxon>Halobacteriaceae</taxon>
    </lineage>
</organism>
<proteinExistence type="predicted"/>
<accession>U3A6B2</accession>
<dbReference type="Proteomes" id="UP000016986">
    <property type="component" value="Unassembled WGS sequence"/>
</dbReference>
<keyword evidence="1" id="KW-0472">Membrane</keyword>
<dbReference type="AlphaFoldDB" id="U3A6B2"/>
<comment type="caution">
    <text evidence="2">The sequence shown here is derived from an EMBL/GenBank/DDBJ whole genome shotgun (WGS) entry which is preliminary data.</text>
</comment>
<evidence type="ECO:0000256" key="1">
    <source>
        <dbReference type="SAM" id="Phobius"/>
    </source>
</evidence>
<feature type="transmembrane region" description="Helical" evidence="1">
    <location>
        <begin position="20"/>
        <end position="36"/>
    </location>
</feature>